<dbReference type="EMBL" id="CP001812">
    <property type="protein sequence ID" value="ADL35967.1"/>
    <property type="molecule type" value="Genomic_DNA"/>
</dbReference>
<dbReference type="AlphaFoldDB" id="E0S3I5"/>
<sequence length="158" mass="19074">MERNREKILINFLKERGVKYTKIEKTTSWDPGEYQVYLSNGNYRFYHVDNLKQVQYGAPWYYQNEYKDYNGYRVSTHYYLTSGKDHWTLHLGCENVFTWNNRCTNYKKRTENQIKALVKTYIAAYVKAGNPGDADISVLTKTIQYELEKRFKKLWFEK</sequence>
<dbReference type="RefSeq" id="WP_013282617.1">
    <property type="nucleotide sequence ID" value="NC_014389.1"/>
</dbReference>
<proteinExistence type="predicted"/>
<name>E0S3I5_BUTPB</name>
<dbReference type="HOGENOM" id="CLU_1666150_0_0_9"/>
<accession>E0S3I5</accession>
<protein>
    <submittedName>
        <fullName evidence="1">Uncharacterized protein</fullName>
    </submittedName>
</protein>
<evidence type="ECO:0000313" key="1">
    <source>
        <dbReference type="EMBL" id="ADL35967.1"/>
    </source>
</evidence>
<dbReference type="Proteomes" id="UP000001299">
    <property type="component" value="Plasmid pCY360"/>
</dbReference>
<evidence type="ECO:0000313" key="2">
    <source>
        <dbReference type="Proteomes" id="UP000001299"/>
    </source>
</evidence>
<gene>
    <name evidence="1" type="ordered locus">bpr_II026</name>
</gene>
<reference evidence="1 2" key="1">
    <citation type="journal article" date="2010" name="PLoS ONE">
        <title>The glycobiome of the rumen bacterium Butyrivibrio proteoclasticus B316(T) highlights adaptation to a polysaccharide-rich environment.</title>
        <authorList>
            <person name="Kelly W.J."/>
            <person name="Leahy S.C."/>
            <person name="Altermann E."/>
            <person name="Yeoman C.J."/>
            <person name="Dunne J.C."/>
            <person name="Kong Z."/>
            <person name="Pacheco D.M."/>
            <person name="Li D."/>
            <person name="Noel S.J."/>
            <person name="Moon C.D."/>
            <person name="Cookson A.L."/>
            <person name="Attwood G.T."/>
        </authorList>
    </citation>
    <scope>NUCLEOTIDE SEQUENCE [LARGE SCALE GENOMIC DNA]</scope>
    <source>
        <strain evidence="2">ATCC 51982 / DSM 14932 / B316</strain>
        <plasmid evidence="2">Plasmid pCY360</plasmid>
    </source>
</reference>
<organism evidence="1 2">
    <name type="scientific">Butyrivibrio proteoclasticus (strain ATCC 51982 / DSM 14932 / B316)</name>
    <name type="common">Clostridium proteoclasticum</name>
    <dbReference type="NCBI Taxonomy" id="515622"/>
    <lineage>
        <taxon>Bacteria</taxon>
        <taxon>Bacillati</taxon>
        <taxon>Bacillota</taxon>
        <taxon>Clostridia</taxon>
        <taxon>Lachnospirales</taxon>
        <taxon>Lachnospiraceae</taxon>
        <taxon>Butyrivibrio</taxon>
    </lineage>
</organism>
<keyword evidence="1" id="KW-0614">Plasmid</keyword>
<geneLocation type="plasmid" evidence="1 2">
    <name>pCY360</name>
</geneLocation>
<dbReference type="KEGG" id="bpb:bpr_II026"/>
<keyword evidence="2" id="KW-1185">Reference proteome</keyword>